<dbReference type="SUPFAM" id="SSF53300">
    <property type="entry name" value="vWA-like"/>
    <property type="match status" value="1"/>
</dbReference>
<feature type="compositionally biased region" description="Polar residues" evidence="1">
    <location>
        <begin position="687"/>
        <end position="698"/>
    </location>
</feature>
<feature type="region of interest" description="Disordered" evidence="1">
    <location>
        <begin position="652"/>
        <end position="707"/>
    </location>
</feature>
<dbReference type="SUPFAM" id="SSF56112">
    <property type="entry name" value="Protein kinase-like (PK-like)"/>
    <property type="match status" value="1"/>
</dbReference>
<evidence type="ECO:0000256" key="1">
    <source>
        <dbReference type="SAM" id="MobiDB-lite"/>
    </source>
</evidence>
<reference evidence="3 4" key="1">
    <citation type="submission" date="2016-05" db="EMBL/GenBank/DDBJ databases">
        <title>Comparative analysis of secretome profiles of manganese(II)-oxidizing ascomycete fungi.</title>
        <authorList>
            <consortium name="DOE Joint Genome Institute"/>
            <person name="Zeiner C.A."/>
            <person name="Purvine S.O."/>
            <person name="Zink E.M."/>
            <person name="Wu S."/>
            <person name="Pasa-Tolic L."/>
            <person name="Chaput D.L."/>
            <person name="Haridas S."/>
            <person name="Grigoriev I.V."/>
            <person name="Santelli C.M."/>
            <person name="Hansel C.M."/>
        </authorList>
    </citation>
    <scope>NUCLEOTIDE SEQUENCE [LARGE SCALE GENOMIC DNA]</scope>
    <source>
        <strain evidence="3 4">AP3s5-JAC2a</strain>
    </source>
</reference>
<organism evidence="3 4">
    <name type="scientific">Paraphaeosphaeria sporulosa</name>
    <dbReference type="NCBI Taxonomy" id="1460663"/>
    <lineage>
        <taxon>Eukaryota</taxon>
        <taxon>Fungi</taxon>
        <taxon>Dikarya</taxon>
        <taxon>Ascomycota</taxon>
        <taxon>Pezizomycotina</taxon>
        <taxon>Dothideomycetes</taxon>
        <taxon>Pleosporomycetidae</taxon>
        <taxon>Pleosporales</taxon>
        <taxon>Massarineae</taxon>
        <taxon>Didymosphaeriaceae</taxon>
        <taxon>Paraphaeosphaeria</taxon>
    </lineage>
</organism>
<feature type="region of interest" description="Disordered" evidence="1">
    <location>
        <begin position="1"/>
        <end position="25"/>
    </location>
</feature>
<dbReference type="InParanoid" id="A0A177CLR2"/>
<feature type="domain" description="Protein kinase" evidence="2">
    <location>
        <begin position="173"/>
        <end position="507"/>
    </location>
</feature>
<gene>
    <name evidence="3" type="ORF">CC84DRAFT_1173477</name>
</gene>
<evidence type="ECO:0000313" key="4">
    <source>
        <dbReference type="Proteomes" id="UP000077069"/>
    </source>
</evidence>
<dbReference type="InterPro" id="IPR000719">
    <property type="entry name" value="Prot_kinase_dom"/>
</dbReference>
<dbReference type="AlphaFoldDB" id="A0A177CLR2"/>
<dbReference type="SMART" id="SM00220">
    <property type="entry name" value="S_TKc"/>
    <property type="match status" value="1"/>
</dbReference>
<dbReference type="InterPro" id="IPR036465">
    <property type="entry name" value="vWFA_dom_sf"/>
</dbReference>
<dbReference type="Gene3D" id="1.10.510.10">
    <property type="entry name" value="Transferase(Phosphotransferase) domain 1"/>
    <property type="match status" value="1"/>
</dbReference>
<dbReference type="OrthoDB" id="5986190at2759"/>
<dbReference type="GeneID" id="28763525"/>
<dbReference type="Pfam" id="PF00069">
    <property type="entry name" value="Pkinase"/>
    <property type="match status" value="1"/>
</dbReference>
<dbReference type="STRING" id="1460663.A0A177CLR2"/>
<evidence type="ECO:0000259" key="2">
    <source>
        <dbReference type="PROSITE" id="PS50011"/>
    </source>
</evidence>
<dbReference type="PROSITE" id="PS50011">
    <property type="entry name" value="PROTEIN_KINASE_DOM"/>
    <property type="match status" value="1"/>
</dbReference>
<dbReference type="GO" id="GO:0005524">
    <property type="term" value="F:ATP binding"/>
    <property type="evidence" value="ECO:0007669"/>
    <property type="project" value="InterPro"/>
</dbReference>
<name>A0A177CLR2_9PLEO</name>
<dbReference type="RefSeq" id="XP_018038247.1">
    <property type="nucleotide sequence ID" value="XM_018180039.1"/>
</dbReference>
<dbReference type="InterPro" id="IPR011009">
    <property type="entry name" value="Kinase-like_dom_sf"/>
</dbReference>
<dbReference type="GO" id="GO:0004672">
    <property type="term" value="F:protein kinase activity"/>
    <property type="evidence" value="ECO:0007669"/>
    <property type="project" value="InterPro"/>
</dbReference>
<dbReference type="EMBL" id="KV441550">
    <property type="protein sequence ID" value="OAG07882.1"/>
    <property type="molecule type" value="Genomic_DNA"/>
</dbReference>
<evidence type="ECO:0000313" key="3">
    <source>
        <dbReference type="EMBL" id="OAG07882.1"/>
    </source>
</evidence>
<keyword evidence="4" id="KW-1185">Reference proteome</keyword>
<accession>A0A177CLR2</accession>
<protein>
    <recommendedName>
        <fullName evidence="2">Protein kinase domain-containing protein</fullName>
    </recommendedName>
</protein>
<dbReference type="PANTHER" id="PTHR34706">
    <property type="entry name" value="SLR1338 PROTEIN"/>
    <property type="match status" value="1"/>
</dbReference>
<feature type="compositionally biased region" description="Polar residues" evidence="1">
    <location>
        <begin position="659"/>
        <end position="668"/>
    </location>
</feature>
<sequence length="956" mass="109028">MAPSPEQQPHWSPTSPRSPSASINQQSDAVPDFLHHIKSNARWAVDDALPPPHRRSFVPISALRRYLTEGKIRRILASSLSSSTACSKVYKDYIRVFTILVYINKLPWLRRFLREQRLEDNFLPFVNDSDWPTDMREFFDQFVEAQWQFCAQDFESTRLNGDFRIDERIIIPIVEKRLIKKGPDSSAWEVDIHPDYNHLTERDECGNQPTNKFFLKSCSAENADLHHKEVEAYTILREQKDLLPYLAQFHGSWVQGRNYNMLLEYVGGGTLTRFMEHPETPVQVEHILHFWTGLLNLVIPLIRIHSLHHEEFGQLDIQGIHHDIKPDNILVTVAFGPSRFAVRFKLADLGLTDFDYKLERWNGTNKNVKGTQMFSPPELYVREGDSILERTILDARPTKDIWALGCVFSEAAAWLVLGREGLQMYRLRRAEATQQVEALQNTSHNGCFHNGTKVLQEVLDTHRKIRKECRRNDDITERVLALAEDMLGHESVRPTAVQVYQRSTSILDAARHVPEQSPTTVNRFSYPNVFITSATPDVNRRAPPECPPEVNRNGLGVSFSPVVESYSPAFAGPSSSLSVAPYKPYNFNGYDIYEHRNSRNSAVVPSERSRPFISRDATYEIHGLSPRPIGAHQISEQVIRTRQFGDFSAQKHPIEQNEEAVSNPTTPKASVMDTHEQPSHFSHPKLNGTSSPRTTLQPTERRSRFPEASLQEVEQWVKRTESYSRTPLLQGYHSLKPLNGRDHVFLFDDSGSMKDHWPAALRVFSTLGYIVKRKDPDGMEIRTTMDTSFKKLSKHRKPLLNALSSVGLRLGGQCDIGRTLSAILRDLHHEEKKSPTWTGFRWRKEKWGVNIYILTDGIWEEGDEWLPAIVDSINKLIESGMRKGQLGIQFIQFGSDPVGTERLRMLDEDLDEYGVSQDLIDTEPSTGNVYKMLLGAIDVTADGPKSKHTSTAAPTS</sequence>
<dbReference type="PANTHER" id="PTHR34706:SF1">
    <property type="entry name" value="VWFA DOMAIN-CONTAINING PROTEIN"/>
    <property type="match status" value="1"/>
</dbReference>
<dbReference type="Proteomes" id="UP000077069">
    <property type="component" value="Unassembled WGS sequence"/>
</dbReference>
<proteinExistence type="predicted"/>